<sequence>MLRVIAVVGAGAMGKGIAQISAQAGFQVLLFDVNTAAAEKARADICLQWDKMQDKGKLSPHLCSAAKSKLRVVDTLSGLASSDLVIEAIIENLDVKRDLFAQLDEVVSEHCILATNTSSLSVTSIAAKTRLPQRVAGLHFFNPVPLMKVVEVIHGLRTDTAVISQLRIFVQETGHTPVLAKDTPGFIVNHAGRAYVTEALKILQENVADVSVIDQIMRSAGFKLGPFELMDLTGLDVSHPVMEAIYQQYYQEPRYRPSQIAAQRLQAGLLGRKSGEGFYSYPTTPDLSPTIPESVDARWHIPIWISRQDTEAHALLSAFFAHCDMPLDTSTSPSEHALCIVTPFGEDVSTCVVREGLDARRTVGVDTMFASDVSMTVMLNPATDAHLAQQLKRNLSEFNCIVHLIQDSVGFVAQRIIASIVNVACDMSQQAVCSPADLDLAVVLGLAYPDGPLSWGDKLGASRILLVLRNMLDSTGDPRYRPSPWLVRRVQLGLSLLQQAQDAKN</sequence>
<accession>A0A923KK89</accession>
<dbReference type="GO" id="GO:0006631">
    <property type="term" value="P:fatty acid metabolic process"/>
    <property type="evidence" value="ECO:0007669"/>
    <property type="project" value="InterPro"/>
</dbReference>
<dbReference type="InterPro" id="IPR013328">
    <property type="entry name" value="6PGD_dom2"/>
</dbReference>
<keyword evidence="1" id="KW-0560">Oxidoreductase</keyword>
<organism evidence="4 5">
    <name type="scientific">Undibacterium jejuense</name>
    <dbReference type="NCBI Taxonomy" id="1344949"/>
    <lineage>
        <taxon>Bacteria</taxon>
        <taxon>Pseudomonadati</taxon>
        <taxon>Pseudomonadota</taxon>
        <taxon>Betaproteobacteria</taxon>
        <taxon>Burkholderiales</taxon>
        <taxon>Oxalobacteraceae</taxon>
        <taxon>Undibacterium</taxon>
    </lineage>
</organism>
<dbReference type="AlphaFoldDB" id="A0A923KK89"/>
<dbReference type="PANTHER" id="PTHR48075">
    <property type="entry name" value="3-HYDROXYACYL-COA DEHYDROGENASE FAMILY PROTEIN"/>
    <property type="match status" value="1"/>
</dbReference>
<dbReference type="EMBL" id="JACOFV010000004">
    <property type="protein sequence ID" value="MBC3861600.1"/>
    <property type="molecule type" value="Genomic_DNA"/>
</dbReference>
<reference evidence="4" key="1">
    <citation type="submission" date="2020-08" db="EMBL/GenBank/DDBJ databases">
        <title>Novel species isolated from subtropical streams in China.</title>
        <authorList>
            <person name="Lu H."/>
        </authorList>
    </citation>
    <scope>NUCLEOTIDE SEQUENCE</scope>
    <source>
        <strain evidence="4">KACC 12607</strain>
    </source>
</reference>
<comment type="caution">
    <text evidence="4">The sequence shown here is derived from an EMBL/GenBank/DDBJ whole genome shotgun (WGS) entry which is preliminary data.</text>
</comment>
<dbReference type="InterPro" id="IPR036291">
    <property type="entry name" value="NAD(P)-bd_dom_sf"/>
</dbReference>
<dbReference type="FunFam" id="3.40.50.720:FF:000009">
    <property type="entry name" value="Fatty oxidation complex, alpha subunit"/>
    <property type="match status" value="1"/>
</dbReference>
<dbReference type="InterPro" id="IPR006108">
    <property type="entry name" value="3HC_DH_C"/>
</dbReference>
<feature type="domain" description="3-hydroxyacyl-CoA dehydrogenase C-terminal" evidence="2">
    <location>
        <begin position="410"/>
        <end position="493"/>
    </location>
</feature>
<dbReference type="Pfam" id="PF00725">
    <property type="entry name" value="3HCDH"/>
    <property type="match status" value="2"/>
</dbReference>
<dbReference type="Gene3D" id="3.40.50.720">
    <property type="entry name" value="NAD(P)-binding Rossmann-like Domain"/>
    <property type="match status" value="1"/>
</dbReference>
<dbReference type="NCBIfam" id="NF006124">
    <property type="entry name" value="PRK08268.1"/>
    <property type="match status" value="1"/>
</dbReference>
<protein>
    <submittedName>
        <fullName evidence="4">3-hydroxyacyl-CoA dehydrogenase</fullName>
    </submittedName>
</protein>
<evidence type="ECO:0000313" key="4">
    <source>
        <dbReference type="EMBL" id="MBC3861600.1"/>
    </source>
</evidence>
<proteinExistence type="predicted"/>
<dbReference type="Pfam" id="PF02737">
    <property type="entry name" value="3HCDH_N"/>
    <property type="match status" value="1"/>
</dbReference>
<feature type="domain" description="3-hydroxyacyl-CoA dehydrogenase NAD binding" evidence="3">
    <location>
        <begin position="5"/>
        <end position="183"/>
    </location>
</feature>
<dbReference type="SUPFAM" id="SSF48179">
    <property type="entry name" value="6-phosphogluconate dehydrogenase C-terminal domain-like"/>
    <property type="match status" value="2"/>
</dbReference>
<dbReference type="GO" id="GO:0070403">
    <property type="term" value="F:NAD+ binding"/>
    <property type="evidence" value="ECO:0007669"/>
    <property type="project" value="InterPro"/>
</dbReference>
<evidence type="ECO:0000259" key="3">
    <source>
        <dbReference type="Pfam" id="PF02737"/>
    </source>
</evidence>
<dbReference type="SUPFAM" id="SSF51735">
    <property type="entry name" value="NAD(P)-binding Rossmann-fold domains"/>
    <property type="match status" value="1"/>
</dbReference>
<feature type="domain" description="3-hydroxyacyl-CoA dehydrogenase C-terminal" evidence="2">
    <location>
        <begin position="185"/>
        <end position="281"/>
    </location>
</feature>
<evidence type="ECO:0000259" key="2">
    <source>
        <dbReference type="Pfam" id="PF00725"/>
    </source>
</evidence>
<dbReference type="InterPro" id="IPR006176">
    <property type="entry name" value="3-OHacyl-CoA_DH_NAD-bd"/>
</dbReference>
<dbReference type="GO" id="GO:0016616">
    <property type="term" value="F:oxidoreductase activity, acting on the CH-OH group of donors, NAD or NADP as acceptor"/>
    <property type="evidence" value="ECO:0007669"/>
    <property type="project" value="InterPro"/>
</dbReference>
<dbReference type="RefSeq" id="WP_186911533.1">
    <property type="nucleotide sequence ID" value="NZ_JACOFV010000004.1"/>
</dbReference>
<keyword evidence="5" id="KW-1185">Reference proteome</keyword>
<dbReference type="InterPro" id="IPR008927">
    <property type="entry name" value="6-PGluconate_DH-like_C_sf"/>
</dbReference>
<gene>
    <name evidence="4" type="ORF">H8K32_05755</name>
</gene>
<evidence type="ECO:0000256" key="1">
    <source>
        <dbReference type="ARBA" id="ARBA00023002"/>
    </source>
</evidence>
<name>A0A923KK89_9BURK</name>
<evidence type="ECO:0000313" key="5">
    <source>
        <dbReference type="Proteomes" id="UP000634011"/>
    </source>
</evidence>
<dbReference type="PANTHER" id="PTHR48075:SF5">
    <property type="entry name" value="3-HYDROXYBUTYRYL-COA DEHYDROGENASE"/>
    <property type="match status" value="1"/>
</dbReference>
<dbReference type="Proteomes" id="UP000634011">
    <property type="component" value="Unassembled WGS sequence"/>
</dbReference>
<dbReference type="Gene3D" id="1.10.1040.10">
    <property type="entry name" value="N-(1-d-carboxylethyl)-l-norvaline Dehydrogenase, domain 2"/>
    <property type="match status" value="2"/>
</dbReference>